<accession>A0A1K2ICG0</accession>
<dbReference type="EMBL" id="FPKV01000001">
    <property type="protein sequence ID" value="SFZ89968.1"/>
    <property type="molecule type" value="Genomic_DNA"/>
</dbReference>
<gene>
    <name evidence="2" type="ORF">SAMN05428642_101666</name>
</gene>
<keyword evidence="3" id="KW-1185">Reference proteome</keyword>
<evidence type="ECO:0000256" key="1">
    <source>
        <dbReference type="SAM" id="SignalP"/>
    </source>
</evidence>
<sequence>MRALKTCICFVFLITIPKLIIAQDIQVEVAEEDGYIVFMTNDHKDFLSKIESQSKSLKIRIADAHIKAKYRKGSGFSDTFFKIVLSEKKENIFKAERSINLKIVYNIDETGDKVFSCALYFPKEQVFLSGSEILAVLKEAMTHKFDYANKLTSGSKFYFTANCFYFKEF</sequence>
<dbReference type="OrthoDB" id="1443269at2"/>
<organism evidence="2 3">
    <name type="scientific">Flaviramulus basaltis</name>
    <dbReference type="NCBI Taxonomy" id="369401"/>
    <lineage>
        <taxon>Bacteria</taxon>
        <taxon>Pseudomonadati</taxon>
        <taxon>Bacteroidota</taxon>
        <taxon>Flavobacteriia</taxon>
        <taxon>Flavobacteriales</taxon>
        <taxon>Flavobacteriaceae</taxon>
        <taxon>Flaviramulus</taxon>
    </lineage>
</organism>
<feature type="chain" id="PRO_5013380922" description="DUF4468 domain-containing protein" evidence="1">
    <location>
        <begin position="23"/>
        <end position="169"/>
    </location>
</feature>
<proteinExistence type="predicted"/>
<protein>
    <recommendedName>
        <fullName evidence="4">DUF4468 domain-containing protein</fullName>
    </recommendedName>
</protein>
<evidence type="ECO:0000313" key="2">
    <source>
        <dbReference type="EMBL" id="SFZ89968.1"/>
    </source>
</evidence>
<reference evidence="2 3" key="1">
    <citation type="submission" date="2016-10" db="EMBL/GenBank/DDBJ databases">
        <authorList>
            <person name="de Groot N.N."/>
        </authorList>
    </citation>
    <scope>NUCLEOTIDE SEQUENCE [LARGE SCALE GENOMIC DNA]</scope>
    <source>
        <strain evidence="2 3">DSM 18180</strain>
    </source>
</reference>
<feature type="signal peptide" evidence="1">
    <location>
        <begin position="1"/>
        <end position="22"/>
    </location>
</feature>
<dbReference type="RefSeq" id="WP_072400316.1">
    <property type="nucleotide sequence ID" value="NZ_FPKV01000001.1"/>
</dbReference>
<dbReference type="AlphaFoldDB" id="A0A1K2ICG0"/>
<dbReference type="STRING" id="369401.SAMN05428642_101666"/>
<keyword evidence="1" id="KW-0732">Signal</keyword>
<evidence type="ECO:0008006" key="4">
    <source>
        <dbReference type="Google" id="ProtNLM"/>
    </source>
</evidence>
<dbReference type="Proteomes" id="UP000182544">
    <property type="component" value="Unassembled WGS sequence"/>
</dbReference>
<name>A0A1K2ICG0_9FLAO</name>
<evidence type="ECO:0000313" key="3">
    <source>
        <dbReference type="Proteomes" id="UP000182544"/>
    </source>
</evidence>